<dbReference type="AlphaFoldDB" id="A0AAD5TAK7"/>
<dbReference type="InterPro" id="IPR027417">
    <property type="entry name" value="P-loop_NTPase"/>
</dbReference>
<dbReference type="Gene3D" id="3.40.50.300">
    <property type="entry name" value="P-loop containing nucleotide triphosphate hydrolases"/>
    <property type="match status" value="2"/>
</dbReference>
<dbReference type="GO" id="GO:0005524">
    <property type="term" value="F:ATP binding"/>
    <property type="evidence" value="ECO:0007669"/>
    <property type="project" value="InterPro"/>
</dbReference>
<dbReference type="GO" id="GO:0016301">
    <property type="term" value="F:kinase activity"/>
    <property type="evidence" value="ECO:0007669"/>
    <property type="project" value="InterPro"/>
</dbReference>
<keyword evidence="3" id="KW-1185">Reference proteome</keyword>
<dbReference type="PANTHER" id="PTHR10285">
    <property type="entry name" value="URIDINE KINASE"/>
    <property type="match status" value="1"/>
</dbReference>
<dbReference type="InterPro" id="IPR006083">
    <property type="entry name" value="PRK/URK"/>
</dbReference>
<comment type="caution">
    <text evidence="2">The sequence shown here is derived from an EMBL/GenBank/DDBJ whole genome shotgun (WGS) entry which is preliminary data.</text>
</comment>
<reference evidence="2" key="1">
    <citation type="submission" date="2020-05" db="EMBL/GenBank/DDBJ databases">
        <title>Phylogenomic resolution of chytrid fungi.</title>
        <authorList>
            <person name="Stajich J.E."/>
            <person name="Amses K."/>
            <person name="Simmons R."/>
            <person name="Seto K."/>
            <person name="Myers J."/>
            <person name="Bonds A."/>
            <person name="Quandt C.A."/>
            <person name="Barry K."/>
            <person name="Liu P."/>
            <person name="Grigoriev I."/>
            <person name="Longcore J.E."/>
            <person name="James T.Y."/>
        </authorList>
    </citation>
    <scope>NUCLEOTIDE SEQUENCE</scope>
    <source>
        <strain evidence="2">JEL0513</strain>
    </source>
</reference>
<name>A0AAD5TAK7_9FUNG</name>
<evidence type="ECO:0000313" key="3">
    <source>
        <dbReference type="Proteomes" id="UP001211907"/>
    </source>
</evidence>
<dbReference type="SUPFAM" id="SSF52540">
    <property type="entry name" value="P-loop containing nucleoside triphosphate hydrolases"/>
    <property type="match status" value="1"/>
</dbReference>
<proteinExistence type="predicted"/>
<gene>
    <name evidence="2" type="ORF">HK100_000503</name>
</gene>
<evidence type="ECO:0000259" key="1">
    <source>
        <dbReference type="Pfam" id="PF00485"/>
    </source>
</evidence>
<accession>A0AAD5TAK7</accession>
<dbReference type="EMBL" id="JADGJH010000110">
    <property type="protein sequence ID" value="KAJ3137659.1"/>
    <property type="molecule type" value="Genomic_DNA"/>
</dbReference>
<feature type="domain" description="Phosphoribulokinase/uridine kinase" evidence="1">
    <location>
        <begin position="22"/>
        <end position="139"/>
    </location>
</feature>
<sequence length="210" mass="23106">MIEIKKVAIDLLMRTQSARVLVAIAGIPGSGKSTFAENIAKELSLAGASSVVVPMDGFHYSKAQLDGMKDPAEAHRRRGAPFTFDAAALISLVSALKAHSTHSIFAPSFDHNLGDPTPQAIEIPSSTRFIILEGLYLHLSFSPWNELTFDERWFLLCDEDVAINRLVFRHVKTSVAKNEAEAIERILGSDMVNGRIVLENRVACDLEFEN</sequence>
<protein>
    <recommendedName>
        <fullName evidence="1">Phosphoribulokinase/uridine kinase domain-containing protein</fullName>
    </recommendedName>
</protein>
<evidence type="ECO:0000313" key="2">
    <source>
        <dbReference type="EMBL" id="KAJ3137659.1"/>
    </source>
</evidence>
<organism evidence="2 3">
    <name type="scientific">Physocladia obscura</name>
    <dbReference type="NCBI Taxonomy" id="109957"/>
    <lineage>
        <taxon>Eukaryota</taxon>
        <taxon>Fungi</taxon>
        <taxon>Fungi incertae sedis</taxon>
        <taxon>Chytridiomycota</taxon>
        <taxon>Chytridiomycota incertae sedis</taxon>
        <taxon>Chytridiomycetes</taxon>
        <taxon>Chytridiales</taxon>
        <taxon>Chytriomycetaceae</taxon>
        <taxon>Physocladia</taxon>
    </lineage>
</organism>
<dbReference type="Pfam" id="PF00485">
    <property type="entry name" value="PRK"/>
    <property type="match status" value="1"/>
</dbReference>
<dbReference type="Proteomes" id="UP001211907">
    <property type="component" value="Unassembled WGS sequence"/>
</dbReference>